<gene>
    <name evidence="1" type="ORF">BFJ65_g482</name>
</gene>
<comment type="caution">
    <text evidence="1">The sequence shown here is derived from an EMBL/GenBank/DDBJ whole genome shotgun (WGS) entry which is preliminary data.</text>
</comment>
<protein>
    <submittedName>
        <fullName evidence="1">Uncharacterized protein</fullName>
    </submittedName>
</protein>
<proteinExistence type="predicted"/>
<name>A0A3L6P3T4_FUSOX</name>
<dbReference type="Proteomes" id="UP000270866">
    <property type="component" value="Chromosome 1"/>
</dbReference>
<sequence length="63" mass="7161">MNVKDNSHNQQRRLKYIFNRMCSPAVNQLTPHKALFTVRSHTTIVPFSSTITTSSAKFHSDGL</sequence>
<evidence type="ECO:0000313" key="1">
    <source>
        <dbReference type="EMBL" id="RKK28538.1"/>
    </source>
</evidence>
<dbReference type="AlphaFoldDB" id="A0A3L6P3T4"/>
<accession>A0A3L6P3T4</accession>
<organism evidence="1 2">
    <name type="scientific">Fusarium oxysporum f. sp. cepae</name>
    <dbReference type="NCBI Taxonomy" id="396571"/>
    <lineage>
        <taxon>Eukaryota</taxon>
        <taxon>Fungi</taxon>
        <taxon>Dikarya</taxon>
        <taxon>Ascomycota</taxon>
        <taxon>Pezizomycotina</taxon>
        <taxon>Sordariomycetes</taxon>
        <taxon>Hypocreomycetidae</taxon>
        <taxon>Hypocreales</taxon>
        <taxon>Nectriaceae</taxon>
        <taxon>Fusarium</taxon>
        <taxon>Fusarium oxysporum species complex</taxon>
    </lineage>
</organism>
<evidence type="ECO:0000313" key="2">
    <source>
        <dbReference type="Proteomes" id="UP000270866"/>
    </source>
</evidence>
<dbReference type="EMBL" id="MRCU01000001">
    <property type="protein sequence ID" value="RKK28538.1"/>
    <property type="molecule type" value="Genomic_DNA"/>
</dbReference>
<reference evidence="1 2" key="1">
    <citation type="journal article" date="2018" name="Sci. Rep.">
        <title>Characterisation of pathogen-specific regions and novel effector candidates in Fusarium oxysporum f. sp. cepae.</title>
        <authorList>
            <person name="Armitage A.D."/>
            <person name="Taylor A."/>
            <person name="Sobczyk M.K."/>
            <person name="Baxter L."/>
            <person name="Greenfield B.P."/>
            <person name="Bates H.J."/>
            <person name="Wilson F."/>
            <person name="Jackson A.C."/>
            <person name="Ott S."/>
            <person name="Harrison R.J."/>
            <person name="Clarkson J.P."/>
        </authorList>
    </citation>
    <scope>NUCLEOTIDE SEQUENCE [LARGE SCALE GENOMIC DNA]</scope>
    <source>
        <strain evidence="1 2">FoC_Fus2</strain>
    </source>
</reference>